<feature type="transmembrane region" description="Helical" evidence="6">
    <location>
        <begin position="199"/>
        <end position="219"/>
    </location>
</feature>
<keyword evidence="3 6" id="KW-1133">Transmembrane helix</keyword>
<dbReference type="OrthoDB" id="10062876at2759"/>
<dbReference type="InterPro" id="IPR002293">
    <property type="entry name" value="AA/rel_permease1"/>
</dbReference>
<evidence type="ECO:0008006" key="9">
    <source>
        <dbReference type="Google" id="ProtNLM"/>
    </source>
</evidence>
<dbReference type="Gene3D" id="1.20.1740.10">
    <property type="entry name" value="Amino acid/polyamine transporter I"/>
    <property type="match status" value="1"/>
</dbReference>
<dbReference type="GO" id="GO:0015179">
    <property type="term" value="F:L-amino acid transmembrane transporter activity"/>
    <property type="evidence" value="ECO:0007669"/>
    <property type="project" value="TreeGrafter"/>
</dbReference>
<feature type="compositionally biased region" description="Polar residues" evidence="5">
    <location>
        <begin position="861"/>
        <end position="871"/>
    </location>
</feature>
<feature type="compositionally biased region" description="Polar residues" evidence="5">
    <location>
        <begin position="547"/>
        <end position="561"/>
    </location>
</feature>
<reference evidence="7" key="1">
    <citation type="journal article" date="2020" name="Fungal Divers.">
        <title>Resolving the Mortierellaceae phylogeny through synthesis of multi-gene phylogenetics and phylogenomics.</title>
        <authorList>
            <person name="Vandepol N."/>
            <person name="Liber J."/>
            <person name="Desiro A."/>
            <person name="Na H."/>
            <person name="Kennedy M."/>
            <person name="Barry K."/>
            <person name="Grigoriev I.V."/>
            <person name="Miller A.N."/>
            <person name="O'Donnell K."/>
            <person name="Stajich J.E."/>
            <person name="Bonito G."/>
        </authorList>
    </citation>
    <scope>NUCLEOTIDE SEQUENCE</scope>
    <source>
        <strain evidence="7">CK1249</strain>
    </source>
</reference>
<dbReference type="Proteomes" id="UP000738359">
    <property type="component" value="Unassembled WGS sequence"/>
</dbReference>
<dbReference type="InterPro" id="IPR050598">
    <property type="entry name" value="AminoAcid_Transporter"/>
</dbReference>
<feature type="region of interest" description="Disordered" evidence="5">
    <location>
        <begin position="801"/>
        <end position="885"/>
    </location>
</feature>
<name>A0A9P6LUK4_MORAP</name>
<feature type="compositionally biased region" description="Basic residues" evidence="5">
    <location>
        <begin position="627"/>
        <end position="641"/>
    </location>
</feature>
<feature type="compositionally biased region" description="Basic and acidic residues" evidence="5">
    <location>
        <begin position="642"/>
        <end position="658"/>
    </location>
</feature>
<feature type="transmembrane region" description="Helical" evidence="6">
    <location>
        <begin position="270"/>
        <end position="287"/>
    </location>
</feature>
<feature type="transmembrane region" description="Helical" evidence="6">
    <location>
        <begin position="513"/>
        <end position="536"/>
    </location>
</feature>
<feature type="compositionally biased region" description="Polar residues" evidence="5">
    <location>
        <begin position="725"/>
        <end position="746"/>
    </location>
</feature>
<gene>
    <name evidence="7" type="ORF">BGZ70_004255</name>
</gene>
<feature type="region of interest" description="Disordered" evidence="5">
    <location>
        <begin position="544"/>
        <end position="786"/>
    </location>
</feature>
<feature type="transmembrane region" description="Helical" evidence="6">
    <location>
        <begin position="353"/>
        <end position="376"/>
    </location>
</feature>
<evidence type="ECO:0000256" key="6">
    <source>
        <dbReference type="SAM" id="Phobius"/>
    </source>
</evidence>
<feature type="transmembrane region" description="Helical" evidence="6">
    <location>
        <begin position="74"/>
        <end position="98"/>
    </location>
</feature>
<dbReference type="PANTHER" id="PTHR11785:SF512">
    <property type="entry name" value="SOBREMESA, ISOFORM B"/>
    <property type="match status" value="1"/>
</dbReference>
<feature type="compositionally biased region" description="Basic and acidic residues" evidence="5">
    <location>
        <begin position="688"/>
        <end position="699"/>
    </location>
</feature>
<evidence type="ECO:0000313" key="7">
    <source>
        <dbReference type="EMBL" id="KAF9944881.1"/>
    </source>
</evidence>
<evidence type="ECO:0000256" key="2">
    <source>
        <dbReference type="ARBA" id="ARBA00022692"/>
    </source>
</evidence>
<feature type="transmembrane region" description="Helical" evidence="6">
    <location>
        <begin position="432"/>
        <end position="452"/>
    </location>
</feature>
<feature type="compositionally biased region" description="Basic and acidic residues" evidence="5">
    <location>
        <begin position="567"/>
        <end position="590"/>
    </location>
</feature>
<feature type="transmembrane region" description="Helical" evidence="6">
    <location>
        <begin position="308"/>
        <end position="333"/>
    </location>
</feature>
<accession>A0A9P6LUK4</accession>
<feature type="transmembrane region" description="Helical" evidence="6">
    <location>
        <begin position="464"/>
        <end position="493"/>
    </location>
</feature>
<proteinExistence type="predicted"/>
<keyword evidence="8" id="KW-1185">Reference proteome</keyword>
<evidence type="ECO:0000256" key="3">
    <source>
        <dbReference type="ARBA" id="ARBA00022989"/>
    </source>
</evidence>
<feature type="transmembrane region" description="Helical" evidence="6">
    <location>
        <begin position="231"/>
        <end position="250"/>
    </location>
</feature>
<protein>
    <recommendedName>
        <fullName evidence="9">Amino acid transporter</fullName>
    </recommendedName>
</protein>
<evidence type="ECO:0000313" key="8">
    <source>
        <dbReference type="Proteomes" id="UP000738359"/>
    </source>
</evidence>
<evidence type="ECO:0000256" key="5">
    <source>
        <dbReference type="SAM" id="MobiDB-lite"/>
    </source>
</evidence>
<organism evidence="7 8">
    <name type="scientific">Mortierella alpina</name>
    <name type="common">Oleaginous fungus</name>
    <name type="synonym">Mortierella renispora</name>
    <dbReference type="NCBI Taxonomy" id="64518"/>
    <lineage>
        <taxon>Eukaryota</taxon>
        <taxon>Fungi</taxon>
        <taxon>Fungi incertae sedis</taxon>
        <taxon>Mucoromycota</taxon>
        <taxon>Mortierellomycotina</taxon>
        <taxon>Mortierellomycetes</taxon>
        <taxon>Mortierellales</taxon>
        <taxon>Mortierellaceae</taxon>
        <taxon>Mortierella</taxon>
    </lineage>
</organism>
<feature type="transmembrane region" description="Helical" evidence="6">
    <location>
        <begin position="32"/>
        <end position="53"/>
    </location>
</feature>
<dbReference type="PANTHER" id="PTHR11785">
    <property type="entry name" value="AMINO ACID TRANSPORTER"/>
    <property type="match status" value="1"/>
</dbReference>
<dbReference type="EMBL" id="JAAAHY010002275">
    <property type="protein sequence ID" value="KAF9944881.1"/>
    <property type="molecule type" value="Genomic_DNA"/>
</dbReference>
<evidence type="ECO:0000256" key="4">
    <source>
        <dbReference type="ARBA" id="ARBA00023136"/>
    </source>
</evidence>
<dbReference type="AlphaFoldDB" id="A0A9P6LUK4"/>
<feature type="transmembrane region" description="Helical" evidence="6">
    <location>
        <begin position="406"/>
        <end position="426"/>
    </location>
</feature>
<sequence length="885" mass="96141">MAIQIIGTLIGTGIFASPGPLFDSVHCTQTSFMIWAFAGIVCTVGAFAYAELGTMFPESGGDFQYLSRAYGKKVALVFGWCFITILNPIGTAGIAGVLGRYSVDMMTYFRTGTSVGIGGAGASGIHTTGFSGPGGIGAGIALIAAGGGSSMLNGTGFGVPHAHSPYAPGSPAFFAAFPKDPLPGSHMGTSGGHPEDMPWVIRGFSIGAIVIMGLINIFFKEGGKYASNILAIFKIAGMCMLIVIGSVQAVKNHARSEALSIPIGESSQNVLDYVSALCFAFFAYNGFNNINLGLGELRDPERNLKRAVWIAMPFVTLLFLLANFAFFSILSSYDLRHVHSLSLHAGHTVLGQPGGFLMAGTVIASALGSINANIWAGSRLLAIMAKDNTVIPARVGKVWTRTGTQAFAILILIGQASIHAVINLDFKTFSKIYSAVGWSWYGLSIAGLLYLRKKRPSYPRPVKVFWPLAGAFVLVAFFLVVGSLTLAFMGVSTPVPKGGGGGEEEETHSVDRYMPVIMFSAVILFMTGVIPAFYLTRHLKQCDEQKQSAQNPRSRNSSGGDSMNGADHPDDRRKRQEAEDFDRIRNEKGFLPESPFGKHAYRSEQQGPRHARRLSTASSVTLVGESKRHKNRRRQERQHRKESRDRKEGEDQGCDESRPGPSRTNSHSHLKDEMDEDEEEMVRVQALRGDRLVRRRSMEGAETGESNRSSMDDSRYFLTRGAGKQSMSAYSTACPSENGTPMTSACPTRAPSPSPFTMEGDRQQQLLGLPSGFRSGSRASESTVGMEADDYFQEREVHYYGNEQQQQQRYRLERHPSTDSIEELTDQRSAMQVPEILFEHFTPATGIDAASPRREDEASGMESSSDASVSCSGKIHPLSRRPEEP</sequence>
<keyword evidence="2 6" id="KW-0812">Transmembrane</keyword>
<comment type="caution">
    <text evidence="7">The sequence shown here is derived from an EMBL/GenBank/DDBJ whole genome shotgun (WGS) entry which is preliminary data.</text>
</comment>
<dbReference type="Pfam" id="PF13520">
    <property type="entry name" value="AA_permease_2"/>
    <property type="match status" value="1"/>
</dbReference>
<comment type="subcellular location">
    <subcellularLocation>
        <location evidence="1">Membrane</location>
        <topology evidence="1">Multi-pass membrane protein</topology>
    </subcellularLocation>
</comment>
<evidence type="ECO:0000256" key="1">
    <source>
        <dbReference type="ARBA" id="ARBA00004141"/>
    </source>
</evidence>
<dbReference type="GO" id="GO:0016020">
    <property type="term" value="C:membrane"/>
    <property type="evidence" value="ECO:0007669"/>
    <property type="project" value="UniProtKB-SubCell"/>
</dbReference>
<keyword evidence="4 6" id="KW-0472">Membrane</keyword>